<reference evidence="1" key="3">
    <citation type="journal article" date="2019" name="G3 (Bethesda)">
        <title>Hybrid Assembly of the Genome of the Entomopathogenic Nematode Steinernema carpocapsae Identifies the X-Chromosome.</title>
        <authorList>
            <person name="Serra L."/>
            <person name="Macchietto M."/>
            <person name="Macias-Munoz A."/>
            <person name="McGill C.J."/>
            <person name="Rodriguez I.M."/>
            <person name="Rodriguez B."/>
            <person name="Murad R."/>
            <person name="Mortazavi A."/>
        </authorList>
    </citation>
    <scope>NUCLEOTIDE SEQUENCE</scope>
    <source>
        <strain evidence="1">ALL</strain>
    </source>
</reference>
<sequence>MIEVPKRAEDRGWVICAVERLVTSDRGTEKMTPNKRGENIIDAKSKSADFNKSAGIIEFYRNKVSICSALNG</sequence>
<proteinExistence type="predicted"/>
<organism evidence="1">
    <name type="scientific">Steinernema carpocapsae</name>
    <name type="common">Entomopathogenic nematode</name>
    <dbReference type="NCBI Taxonomy" id="34508"/>
    <lineage>
        <taxon>Eukaryota</taxon>
        <taxon>Metazoa</taxon>
        <taxon>Ecdysozoa</taxon>
        <taxon>Nematoda</taxon>
        <taxon>Chromadorea</taxon>
        <taxon>Rhabditida</taxon>
        <taxon>Tylenchina</taxon>
        <taxon>Panagrolaimomorpha</taxon>
        <taxon>Strongyloidoidea</taxon>
        <taxon>Steinernematidae</taxon>
        <taxon>Steinernema</taxon>
    </lineage>
</organism>
<reference evidence="1" key="2">
    <citation type="journal article" date="2015" name="Genome Biol.">
        <title>Comparative genomics of Steinernema reveals deeply conserved gene regulatory networks.</title>
        <authorList>
            <person name="Dillman A.R."/>
            <person name="Macchietto M."/>
            <person name="Porter C.F."/>
            <person name="Rogers A."/>
            <person name="Williams B."/>
            <person name="Antoshechkin I."/>
            <person name="Lee M.M."/>
            <person name="Goodwin Z."/>
            <person name="Lu X."/>
            <person name="Lewis E.E."/>
            <person name="Goodrich-Blair H."/>
            <person name="Stock S.P."/>
            <person name="Adams B.J."/>
            <person name="Sternberg P.W."/>
            <person name="Mortazavi A."/>
        </authorList>
    </citation>
    <scope>NUCLEOTIDE SEQUENCE [LARGE SCALE GENOMIC DNA]</scope>
    <source>
        <strain evidence="1">ALL</strain>
    </source>
</reference>
<accession>A0A4U5P7T0</accession>
<dbReference type="EMBL" id="AZBU02000002">
    <property type="protein sequence ID" value="TKR92286.1"/>
    <property type="molecule type" value="Genomic_DNA"/>
</dbReference>
<protein>
    <submittedName>
        <fullName evidence="1">Uncharacterized protein</fullName>
    </submittedName>
</protein>
<evidence type="ECO:0000313" key="1">
    <source>
        <dbReference type="EMBL" id="TKR92286.1"/>
    </source>
</evidence>
<name>A0A4U5P7T0_STECR</name>
<dbReference type="AlphaFoldDB" id="A0A4U5P7T0"/>
<gene>
    <name evidence="1" type="ORF">L596_006970</name>
</gene>
<reference evidence="1" key="1">
    <citation type="submission" date="2013-11" db="EMBL/GenBank/DDBJ databases">
        <authorList>
            <person name="Sternberg P."/>
            <person name="Dillman A."/>
            <person name="Macchietto M."/>
        </authorList>
    </citation>
    <scope>NUCLEOTIDE SEQUENCE</scope>
    <source>
        <strain evidence="1">ALL</strain>
    </source>
</reference>
<comment type="caution">
    <text evidence="1">The sequence shown here is derived from an EMBL/GenBank/DDBJ whole genome shotgun (WGS) entry which is preliminary data.</text>
</comment>